<proteinExistence type="predicted"/>
<dbReference type="Proteomes" id="UP000294655">
    <property type="component" value="Segment"/>
</dbReference>
<evidence type="ECO:0000313" key="1">
    <source>
        <dbReference type="EMBL" id="QBP06341.1"/>
    </source>
</evidence>
<organism evidence="1 2">
    <name type="scientific">Stenotrophomonas phage YB07</name>
    <dbReference type="NCBI Taxonomy" id="2555548"/>
    <lineage>
        <taxon>Viruses</taxon>
        <taxon>Duplodnaviria</taxon>
        <taxon>Heunggongvirae</taxon>
        <taxon>Uroviricota</taxon>
        <taxon>Caudoviricetes</taxon>
        <taxon>Menderavirus</taxon>
        <taxon>Menderavirus IMESM1</taxon>
    </lineage>
</organism>
<protein>
    <submittedName>
        <fullName evidence="1">Uncharacterized protein</fullName>
    </submittedName>
</protein>
<dbReference type="RefSeq" id="YP_009844491.1">
    <property type="nucleotide sequence ID" value="NC_048755.1"/>
</dbReference>
<evidence type="ECO:0000313" key="2">
    <source>
        <dbReference type="Proteomes" id="UP000294655"/>
    </source>
</evidence>
<accession>A0A482IHW2</accession>
<name>A0A482IHW2_9CAUD</name>
<dbReference type="GeneID" id="55614815"/>
<dbReference type="EMBL" id="MK580972">
    <property type="protein sequence ID" value="QBP06341.1"/>
    <property type="molecule type" value="Genomic_DNA"/>
</dbReference>
<reference evidence="1 2" key="1">
    <citation type="submission" date="2019-02" db="EMBL/GenBank/DDBJ databases">
        <authorList>
            <person name="He Y."/>
            <person name="Shi H."/>
            <person name="Li J."/>
            <person name="Sun Y."/>
        </authorList>
    </citation>
    <scope>NUCLEOTIDE SEQUENCE [LARGE SCALE GENOMIC DNA]</scope>
</reference>
<dbReference type="KEGG" id="vg:55614815"/>
<sequence>MKKQEFTWDNRLTEMLNELKKSEKGTEDQSVKVRDIIAYLNKRNKEEPRG</sequence>